<reference evidence="3" key="2">
    <citation type="journal article" date="2023" name="Plants (Basel)">
        <title>Annotation of the Turnera subulata (Passifloraceae) Draft Genome Reveals the S-Locus Evolved after the Divergence of Turneroideae from Passifloroideae in a Stepwise Manner.</title>
        <authorList>
            <person name="Henning P.M."/>
            <person name="Roalson E.H."/>
            <person name="Mir W."/>
            <person name="McCubbin A.G."/>
            <person name="Shore J.S."/>
        </authorList>
    </citation>
    <scope>NUCLEOTIDE SEQUENCE</scope>
    <source>
        <strain evidence="3">F60SS</strain>
    </source>
</reference>
<feature type="compositionally biased region" description="Basic and acidic residues" evidence="1">
    <location>
        <begin position="85"/>
        <end position="96"/>
    </location>
</feature>
<dbReference type="PANTHER" id="PTHR34377:SF3">
    <property type="entry name" value="TETRATRICOPEPTIDE REPEAT (TPR)-LIKE SUPERFAMILY PROTEIN"/>
    <property type="match status" value="1"/>
</dbReference>
<keyword evidence="4" id="KW-1185">Reference proteome</keyword>
<dbReference type="Proteomes" id="UP001141552">
    <property type="component" value="Unassembled WGS sequence"/>
</dbReference>
<feature type="signal peptide" evidence="2">
    <location>
        <begin position="1"/>
        <end position="29"/>
    </location>
</feature>
<sequence length="220" mass="23973">MQLQMERIKIHKLTLFIASLLLVPNNVNSQQTQRPLCASQLALVNWACSRVRFPPPAAFPSPIHFPFPEQYEDEASTMALPATDEPGHGHEHEHGRGHGHGHGQGHGHGHGNEHGQGHGHGNEHGNGHEHGHGHGHGHRHRKSHGSGHGHGQGFHEGGVGYSESPEERNCCRWLKDVDDECVCELLVHLPSFLARPLHEYSVVADPTCNVTFSCVGGGPV</sequence>
<name>A0A9Q0J5J7_9ROSI</name>
<evidence type="ECO:0000256" key="1">
    <source>
        <dbReference type="SAM" id="MobiDB-lite"/>
    </source>
</evidence>
<accession>A0A9Q0J5J7</accession>
<feature type="compositionally biased region" description="Basic and acidic residues" evidence="1">
    <location>
        <begin position="110"/>
        <end position="132"/>
    </location>
</feature>
<evidence type="ECO:0000256" key="2">
    <source>
        <dbReference type="SAM" id="SignalP"/>
    </source>
</evidence>
<feature type="region of interest" description="Disordered" evidence="1">
    <location>
        <begin position="80"/>
        <end position="161"/>
    </location>
</feature>
<dbReference type="OrthoDB" id="1930534at2759"/>
<protein>
    <recommendedName>
        <fullName evidence="5">Bifunctional inhibitor/plant lipid transfer protein/seed storage helical domain-containing protein</fullName>
    </recommendedName>
</protein>
<dbReference type="PANTHER" id="PTHR34377">
    <property type="entry name" value="TETRATRICOPEPTIDE REPEAT (TPR)-LIKE SUPERFAMILY PROTEIN"/>
    <property type="match status" value="1"/>
</dbReference>
<proteinExistence type="predicted"/>
<gene>
    <name evidence="3" type="ORF">Tsubulata_011829</name>
</gene>
<evidence type="ECO:0000313" key="3">
    <source>
        <dbReference type="EMBL" id="KAJ4829139.1"/>
    </source>
</evidence>
<keyword evidence="2" id="KW-0732">Signal</keyword>
<reference evidence="3" key="1">
    <citation type="submission" date="2022-02" db="EMBL/GenBank/DDBJ databases">
        <authorList>
            <person name="Henning P.M."/>
            <person name="McCubbin A.G."/>
            <person name="Shore J.S."/>
        </authorList>
    </citation>
    <scope>NUCLEOTIDE SEQUENCE</scope>
    <source>
        <strain evidence="3">F60SS</strain>
        <tissue evidence="3">Leaves</tissue>
    </source>
</reference>
<evidence type="ECO:0000313" key="4">
    <source>
        <dbReference type="Proteomes" id="UP001141552"/>
    </source>
</evidence>
<evidence type="ECO:0008006" key="5">
    <source>
        <dbReference type="Google" id="ProtNLM"/>
    </source>
</evidence>
<dbReference type="AlphaFoldDB" id="A0A9Q0J5J7"/>
<feature type="chain" id="PRO_5040414306" description="Bifunctional inhibitor/plant lipid transfer protein/seed storage helical domain-containing protein" evidence="2">
    <location>
        <begin position="30"/>
        <end position="220"/>
    </location>
</feature>
<feature type="compositionally biased region" description="Basic residues" evidence="1">
    <location>
        <begin position="133"/>
        <end position="147"/>
    </location>
</feature>
<dbReference type="EMBL" id="JAKUCV010005986">
    <property type="protein sequence ID" value="KAJ4829139.1"/>
    <property type="molecule type" value="Genomic_DNA"/>
</dbReference>
<feature type="compositionally biased region" description="Basic residues" evidence="1">
    <location>
        <begin position="97"/>
        <end position="109"/>
    </location>
</feature>
<feature type="compositionally biased region" description="Gly residues" evidence="1">
    <location>
        <begin position="148"/>
        <end position="160"/>
    </location>
</feature>
<organism evidence="3 4">
    <name type="scientific">Turnera subulata</name>
    <dbReference type="NCBI Taxonomy" id="218843"/>
    <lineage>
        <taxon>Eukaryota</taxon>
        <taxon>Viridiplantae</taxon>
        <taxon>Streptophyta</taxon>
        <taxon>Embryophyta</taxon>
        <taxon>Tracheophyta</taxon>
        <taxon>Spermatophyta</taxon>
        <taxon>Magnoliopsida</taxon>
        <taxon>eudicotyledons</taxon>
        <taxon>Gunneridae</taxon>
        <taxon>Pentapetalae</taxon>
        <taxon>rosids</taxon>
        <taxon>fabids</taxon>
        <taxon>Malpighiales</taxon>
        <taxon>Passifloraceae</taxon>
        <taxon>Turnera</taxon>
    </lineage>
</organism>
<comment type="caution">
    <text evidence="3">The sequence shown here is derived from an EMBL/GenBank/DDBJ whole genome shotgun (WGS) entry which is preliminary data.</text>
</comment>